<dbReference type="EMBL" id="FOLD01000002">
    <property type="protein sequence ID" value="SFB85489.1"/>
    <property type="molecule type" value="Genomic_DNA"/>
</dbReference>
<dbReference type="OrthoDB" id="9787293at2"/>
<dbReference type="Pfam" id="PF13692">
    <property type="entry name" value="Glyco_trans_1_4"/>
    <property type="match status" value="1"/>
</dbReference>
<keyword evidence="2" id="KW-0808">Transferase</keyword>
<dbReference type="CDD" id="cd03794">
    <property type="entry name" value="GT4_WbuB-like"/>
    <property type="match status" value="1"/>
</dbReference>
<evidence type="ECO:0000313" key="3">
    <source>
        <dbReference type="Proteomes" id="UP000198639"/>
    </source>
</evidence>
<feature type="domain" description="Glycosyltransferase subfamily 4-like N-terminal" evidence="1">
    <location>
        <begin position="16"/>
        <end position="202"/>
    </location>
</feature>
<evidence type="ECO:0000259" key="1">
    <source>
        <dbReference type="Pfam" id="PF13579"/>
    </source>
</evidence>
<accession>A0A1I1EEC7</accession>
<dbReference type="RefSeq" id="WP_091871209.1">
    <property type="nucleotide sequence ID" value="NZ_FOLD01000002.1"/>
</dbReference>
<dbReference type="PANTHER" id="PTHR12526:SF622">
    <property type="entry name" value="GLYCOSYLTRANSFERASE (GROUP I)"/>
    <property type="match status" value="1"/>
</dbReference>
<reference evidence="3" key="1">
    <citation type="submission" date="2016-10" db="EMBL/GenBank/DDBJ databases">
        <authorList>
            <person name="Varghese N."/>
            <person name="Submissions S."/>
        </authorList>
    </citation>
    <scope>NUCLEOTIDE SEQUENCE [LARGE SCALE GENOMIC DNA]</scope>
    <source>
        <strain evidence="3">CGMCC 1.12041</strain>
    </source>
</reference>
<protein>
    <submittedName>
        <fullName evidence="2">Glycosyltransferase involved in cell wall bisynthesis</fullName>
    </submittedName>
</protein>
<sequence length="415" mass="45493">MNILLINHYAGSVHHGMEYRPYYLAREWVRLGHRVRIVAASHAHVRARAPDMGGRSRRDETIDGIGYTWFATPSYRGNGVQRVRNMASFVARLWREAGTLVREVGPQVVIASSTYPLDIWPAHRIARLANARLLHEVHDLWPLSPMELGGYSRHHPFIRVLQAAEDYACRHADTVVSILPKVRAHLEARGMAPHKLHVIPNGTDPAEWLAAAPALPEALDALLAGLRAQGLAVVGYAGSHGLANALDTLLDAASLMNDRQLAFVLVGDGPEKPRLERRARALGLKHLYFAPPIPKSQIPALMAELDIAYLGWQRQPLYRFGIAPNKLIDYMMGGCPVLHAVEAGNDPVAEAACGITVAPEDPAAVARGLAALLALSRAERRVLGERGRAYALANLTYPVLGQRFLTTFAHEVSHG</sequence>
<dbReference type="PANTHER" id="PTHR12526">
    <property type="entry name" value="GLYCOSYLTRANSFERASE"/>
    <property type="match status" value="1"/>
</dbReference>
<dbReference type="Gene3D" id="3.40.50.2000">
    <property type="entry name" value="Glycogen Phosphorylase B"/>
    <property type="match status" value="2"/>
</dbReference>
<gene>
    <name evidence="2" type="ORF">SAMN05216204_10296</name>
</gene>
<dbReference type="Pfam" id="PF13579">
    <property type="entry name" value="Glyco_trans_4_4"/>
    <property type="match status" value="1"/>
</dbReference>
<dbReference type="InterPro" id="IPR028098">
    <property type="entry name" value="Glyco_trans_4-like_N"/>
</dbReference>
<dbReference type="STRING" id="1164594.SAMN05216204_10296"/>
<evidence type="ECO:0000313" key="2">
    <source>
        <dbReference type="EMBL" id="SFB85489.1"/>
    </source>
</evidence>
<keyword evidence="3" id="KW-1185">Reference proteome</keyword>
<dbReference type="Proteomes" id="UP000198639">
    <property type="component" value="Unassembled WGS sequence"/>
</dbReference>
<dbReference type="AlphaFoldDB" id="A0A1I1EEC7"/>
<organism evidence="2 3">
    <name type="scientific">Massilia yuzhufengensis</name>
    <dbReference type="NCBI Taxonomy" id="1164594"/>
    <lineage>
        <taxon>Bacteria</taxon>
        <taxon>Pseudomonadati</taxon>
        <taxon>Pseudomonadota</taxon>
        <taxon>Betaproteobacteria</taxon>
        <taxon>Burkholderiales</taxon>
        <taxon>Oxalobacteraceae</taxon>
        <taxon>Telluria group</taxon>
        <taxon>Massilia</taxon>
    </lineage>
</organism>
<proteinExistence type="predicted"/>
<name>A0A1I1EEC7_9BURK</name>
<dbReference type="GO" id="GO:0016757">
    <property type="term" value="F:glycosyltransferase activity"/>
    <property type="evidence" value="ECO:0007669"/>
    <property type="project" value="UniProtKB-ARBA"/>
</dbReference>
<dbReference type="SUPFAM" id="SSF53756">
    <property type="entry name" value="UDP-Glycosyltransferase/glycogen phosphorylase"/>
    <property type="match status" value="1"/>
</dbReference>